<dbReference type="RefSeq" id="WP_091434049.1">
    <property type="nucleotide sequence ID" value="NZ_BMMJ01000006.1"/>
</dbReference>
<dbReference type="EMBL" id="FMIA01000002">
    <property type="protein sequence ID" value="SCL48256.1"/>
    <property type="molecule type" value="Genomic_DNA"/>
</dbReference>
<sequence>MTAVTTRRPVADRFGPLYPASAMTLPVIPSLPMPRFAAPPPDVRNLSPHYRDHYGANILRESPAGRSGDRLTFIDKAFPHSVYDMMLLATVGDDRVIASSVNDVPEAMLTALLRFCRQFVGYVDASSTRRRFDLDGAQLMIGTNHDPYTVDRDNGQWWDKRMHWHLNCWPAAAYRDASIVPLGEVDDLNRRRALVDPIAHLAAQVMRDASRTQPLPAGCHLAGDADLSAAGGPVGFKIALPDWDFLLDRACARLLVQLHEMATGAYAQLRECFTGSPAASPPWTRPGLLPPGQVAANLNNLTWLSEPGRQGLVMLRALLRDITAHEMALLRTNMDLANRCLTLAGLDYHLGFWSPARLGSSRECPPVYLVMQFKLLSAIGSSPAIGGSVASILDRFRGPIMSAQQIRLRRQFQDGFLADLEHGAPEAAA</sequence>
<gene>
    <name evidence="1" type="ORF">GA0070617_0824</name>
</gene>
<name>A0A1C6U2I4_9ACTN</name>
<dbReference type="AlphaFoldDB" id="A0A1C6U2I4"/>
<accession>A0A1C6U2I4</accession>
<dbReference type="OrthoDB" id="4015770at2"/>
<evidence type="ECO:0000313" key="2">
    <source>
        <dbReference type="Proteomes" id="UP000198937"/>
    </source>
</evidence>
<proteinExistence type="predicted"/>
<keyword evidence="2" id="KW-1185">Reference proteome</keyword>
<protein>
    <submittedName>
        <fullName evidence="1">Uncharacterized protein</fullName>
    </submittedName>
</protein>
<evidence type="ECO:0000313" key="1">
    <source>
        <dbReference type="EMBL" id="SCL48256.1"/>
    </source>
</evidence>
<organism evidence="1 2">
    <name type="scientific">Micromonospora yangpuensis</name>
    <dbReference type="NCBI Taxonomy" id="683228"/>
    <lineage>
        <taxon>Bacteria</taxon>
        <taxon>Bacillati</taxon>
        <taxon>Actinomycetota</taxon>
        <taxon>Actinomycetes</taxon>
        <taxon>Micromonosporales</taxon>
        <taxon>Micromonosporaceae</taxon>
        <taxon>Micromonospora</taxon>
    </lineage>
</organism>
<dbReference type="Proteomes" id="UP000198937">
    <property type="component" value="Unassembled WGS sequence"/>
</dbReference>
<dbReference type="STRING" id="683228.GA0070617_0824"/>
<reference evidence="1 2" key="1">
    <citation type="submission" date="2016-06" db="EMBL/GenBank/DDBJ databases">
        <authorList>
            <person name="Kjaerup R.B."/>
            <person name="Dalgaard T.S."/>
            <person name="Juul-Madsen H.R."/>
        </authorList>
    </citation>
    <scope>NUCLEOTIDE SEQUENCE [LARGE SCALE GENOMIC DNA]</scope>
    <source>
        <strain evidence="1 2">DSM 45577</strain>
    </source>
</reference>